<feature type="compositionally biased region" description="Basic and acidic residues" evidence="1">
    <location>
        <begin position="254"/>
        <end position="270"/>
    </location>
</feature>
<feature type="compositionally biased region" description="Basic and acidic residues" evidence="1">
    <location>
        <begin position="172"/>
        <end position="185"/>
    </location>
</feature>
<protein>
    <recommendedName>
        <fullName evidence="2">FMR1-interacting protein 1 conserved domain-containing protein</fullName>
    </recommendedName>
</protein>
<dbReference type="Proteomes" id="UP000663841">
    <property type="component" value="Unassembled WGS sequence"/>
</dbReference>
<dbReference type="InterPro" id="IPR039136">
    <property type="entry name" value="NUFIP1-like"/>
</dbReference>
<accession>A0A8H3B313</accession>
<evidence type="ECO:0000259" key="2">
    <source>
        <dbReference type="Pfam" id="PF10453"/>
    </source>
</evidence>
<feature type="compositionally biased region" description="Basic and acidic residues" evidence="1">
    <location>
        <begin position="229"/>
        <end position="238"/>
    </location>
</feature>
<dbReference type="GO" id="GO:0000492">
    <property type="term" value="P:box C/D snoRNP assembly"/>
    <property type="evidence" value="ECO:0007669"/>
    <property type="project" value="TreeGrafter"/>
</dbReference>
<feature type="domain" description="FMR1-interacting protein 1 conserved" evidence="2">
    <location>
        <begin position="139"/>
        <end position="188"/>
    </location>
</feature>
<dbReference type="AlphaFoldDB" id="A0A8H3B313"/>
<feature type="region of interest" description="Disordered" evidence="1">
    <location>
        <begin position="367"/>
        <end position="388"/>
    </location>
</feature>
<evidence type="ECO:0000313" key="4">
    <source>
        <dbReference type="Proteomes" id="UP000663841"/>
    </source>
</evidence>
<comment type="caution">
    <text evidence="3">The sequence shown here is derived from an EMBL/GenBank/DDBJ whole genome shotgun (WGS) entry which is preliminary data.</text>
</comment>
<evidence type="ECO:0000313" key="3">
    <source>
        <dbReference type="EMBL" id="CAE6446330.1"/>
    </source>
</evidence>
<feature type="compositionally biased region" description="Acidic residues" evidence="1">
    <location>
        <begin position="121"/>
        <end position="131"/>
    </location>
</feature>
<feature type="compositionally biased region" description="Low complexity" evidence="1">
    <location>
        <begin position="292"/>
        <end position="305"/>
    </location>
</feature>
<dbReference type="InterPro" id="IPR019496">
    <property type="entry name" value="NUFIP1_cons_dom"/>
</dbReference>
<dbReference type="GO" id="GO:0003723">
    <property type="term" value="F:RNA binding"/>
    <property type="evidence" value="ECO:0007669"/>
    <property type="project" value="InterPro"/>
</dbReference>
<dbReference type="PANTHER" id="PTHR13309">
    <property type="entry name" value="NUCLEAR FRAGILE X MENTAL RETARDATION PROTEIN INTERACTING PROTEIN 1"/>
    <property type="match status" value="1"/>
</dbReference>
<sequence>MSWNGFGSSYNNGQLGGYYQNQMQTHYANAYHYRQQGATMTPQPTQITVPSPGFSSHQPMASLVPLHMRNRTGPVRCGHEGCLFAGTHKEVEVHKMDRHLIFPPGWQGKGKGKGKRKRDGDGDDADYVDEEAQFRTSGSATSILGTDAKLDSPEAIAAWLEERKKRWPSAKRITEKAQHRREALERGQILAEPSRLHPSGADSSHVRVIQSHRGRGRGRGKPVNQARIEASRANREDQYPLNARGRISHARGRGVRDSRIAGGRWQERGQNKPLGTESLPINPDSNKAKTNTTSTTDSSTSTESSPESDSDTTSDDDSGSDMDLIKDAVSSKAEPLRDATTEIQPLSNQVALLPQCSEEVPLANAGFKKQTARRGAPQPPKPAYNPFNHRPNLLRNLLIPDIRATVSNLSQAIKFLVANDFLENVELKPGDAENVPIQPMDVDTPATT</sequence>
<dbReference type="Pfam" id="PF10453">
    <property type="entry name" value="NUFIP1"/>
    <property type="match status" value="1"/>
</dbReference>
<gene>
    <name evidence="3" type="ORF">RDB_LOCUS113143</name>
</gene>
<dbReference type="PANTHER" id="PTHR13309:SF0">
    <property type="entry name" value="FMR1-INTERACTING PROTEIN NUFIP1"/>
    <property type="match status" value="1"/>
</dbReference>
<feature type="region of interest" description="Disordered" evidence="1">
    <location>
        <begin position="102"/>
        <end position="133"/>
    </location>
</feature>
<feature type="compositionally biased region" description="Acidic residues" evidence="1">
    <location>
        <begin position="306"/>
        <end position="320"/>
    </location>
</feature>
<feature type="compositionally biased region" description="Basic residues" evidence="1">
    <location>
        <begin position="210"/>
        <end position="220"/>
    </location>
</feature>
<name>A0A8H3B313_9AGAM</name>
<feature type="region of interest" description="Disordered" evidence="1">
    <location>
        <begin position="170"/>
        <end position="323"/>
    </location>
</feature>
<dbReference type="EMBL" id="CAJMWW010000115">
    <property type="protein sequence ID" value="CAE6446330.1"/>
    <property type="molecule type" value="Genomic_DNA"/>
</dbReference>
<evidence type="ECO:0000256" key="1">
    <source>
        <dbReference type="SAM" id="MobiDB-lite"/>
    </source>
</evidence>
<proteinExistence type="predicted"/>
<organism evidence="3 4">
    <name type="scientific">Rhizoctonia solani</name>
    <dbReference type="NCBI Taxonomy" id="456999"/>
    <lineage>
        <taxon>Eukaryota</taxon>
        <taxon>Fungi</taxon>
        <taxon>Dikarya</taxon>
        <taxon>Basidiomycota</taxon>
        <taxon>Agaricomycotina</taxon>
        <taxon>Agaricomycetes</taxon>
        <taxon>Cantharellales</taxon>
        <taxon>Ceratobasidiaceae</taxon>
        <taxon>Rhizoctonia</taxon>
    </lineage>
</organism>
<dbReference type="GO" id="GO:0005634">
    <property type="term" value="C:nucleus"/>
    <property type="evidence" value="ECO:0007669"/>
    <property type="project" value="TreeGrafter"/>
</dbReference>
<reference evidence="3" key="1">
    <citation type="submission" date="2021-01" db="EMBL/GenBank/DDBJ databases">
        <authorList>
            <person name="Kaushik A."/>
        </authorList>
    </citation>
    <scope>NUCLEOTIDE SEQUENCE</scope>
    <source>
        <strain evidence="3">AG3-T5</strain>
    </source>
</reference>